<evidence type="ECO:0000256" key="2">
    <source>
        <dbReference type="SAM" id="MobiDB-lite"/>
    </source>
</evidence>
<organism evidence="3 4">
    <name type="scientific">Phytophthora pseudosyringae</name>
    <dbReference type="NCBI Taxonomy" id="221518"/>
    <lineage>
        <taxon>Eukaryota</taxon>
        <taxon>Sar</taxon>
        <taxon>Stramenopiles</taxon>
        <taxon>Oomycota</taxon>
        <taxon>Peronosporomycetes</taxon>
        <taxon>Peronosporales</taxon>
        <taxon>Peronosporaceae</taxon>
        <taxon>Phytophthora</taxon>
    </lineage>
</organism>
<keyword evidence="4" id="KW-1185">Reference proteome</keyword>
<name>A0A8T1W3T9_9STRA</name>
<feature type="compositionally biased region" description="Basic residues" evidence="2">
    <location>
        <begin position="11"/>
        <end position="21"/>
    </location>
</feature>
<dbReference type="Proteomes" id="UP000694044">
    <property type="component" value="Unassembled WGS sequence"/>
</dbReference>
<dbReference type="EMBL" id="JAGDFM010000093">
    <property type="protein sequence ID" value="KAG7386783.1"/>
    <property type="molecule type" value="Genomic_DNA"/>
</dbReference>
<sequence length="362" mass="42053">MDAAGYDTLQPKKRKRKYRKSTHAILKEEKAALAAELETLTARLETLKTTTFGAREEEEEEQSRRYRDKMVENRLLRRAVQGQQDQFTSVHTLANEYSLTDIEVGSSLHRFIHLTKDESSRRAALASMKPEILTRGIQLLQRRKPKGHQPWRPMRGDHCFEAFTGDFYVSSFAVMPFKRFKTVQKAFEALIVYFSNLEISRTEKFGSVTIREDNDGFNADIAQNRLVTTMLSGGAMESNTVFFSKFVEQLDDADQQREYGIVVCDFIDEDDRYPFRPETRVRRELSSVLEISSYIRPKSTNGDTGRTASNSEQEAVVVLTRWVHTRLHYPTFTLERDNWSEMCENTERWMQFLQPALLETLV</sequence>
<gene>
    <name evidence="3" type="primary">FDH1_10</name>
    <name evidence="3" type="ORF">PHYPSEUDO_015291</name>
</gene>
<protein>
    <submittedName>
        <fullName evidence="3">Formate dehydrogenase (NAD+)</fullName>
    </submittedName>
</protein>
<feature type="coiled-coil region" evidence="1">
    <location>
        <begin position="23"/>
        <end position="50"/>
    </location>
</feature>
<keyword evidence="1" id="KW-0175">Coiled coil</keyword>
<feature type="region of interest" description="Disordered" evidence="2">
    <location>
        <begin position="1"/>
        <end position="21"/>
    </location>
</feature>
<evidence type="ECO:0000313" key="3">
    <source>
        <dbReference type="EMBL" id="KAG7386783.1"/>
    </source>
</evidence>
<dbReference type="AlphaFoldDB" id="A0A8T1W3T9"/>
<evidence type="ECO:0000313" key="4">
    <source>
        <dbReference type="Proteomes" id="UP000694044"/>
    </source>
</evidence>
<comment type="caution">
    <text evidence="3">The sequence shown here is derived from an EMBL/GenBank/DDBJ whole genome shotgun (WGS) entry which is preliminary data.</text>
</comment>
<dbReference type="OrthoDB" id="100160at2759"/>
<proteinExistence type="predicted"/>
<evidence type="ECO:0000256" key="1">
    <source>
        <dbReference type="SAM" id="Coils"/>
    </source>
</evidence>
<reference evidence="3" key="1">
    <citation type="submission" date="2021-02" db="EMBL/GenBank/DDBJ databases">
        <authorList>
            <person name="Palmer J.M."/>
        </authorList>
    </citation>
    <scope>NUCLEOTIDE SEQUENCE</scope>
    <source>
        <strain evidence="3">SCRP734</strain>
    </source>
</reference>
<accession>A0A8T1W3T9</accession>